<dbReference type="Gene3D" id="3.60.21.10">
    <property type="match status" value="1"/>
</dbReference>
<keyword evidence="1 4" id="KW-0378">Hydrolase</keyword>
<dbReference type="AlphaFoldDB" id="A0A1Y4QZF0"/>
<dbReference type="RefSeq" id="WP_087215020.1">
    <property type="nucleotide sequence ID" value="NZ_NFLC01000011.1"/>
</dbReference>
<proteinExistence type="inferred from homology"/>
<comment type="similarity">
    <text evidence="4">Belongs to the FBPase class 3 family.</text>
</comment>
<dbReference type="EMBL" id="NFLC01000011">
    <property type="protein sequence ID" value="OUQ10241.1"/>
    <property type="molecule type" value="Genomic_DNA"/>
</dbReference>
<dbReference type="EC" id="3.1.3.11" evidence="4"/>
<protein>
    <recommendedName>
        <fullName evidence="4">Fructose-1,6-bisphosphatase class 3</fullName>
        <shortName evidence="4">FBPase class 3</shortName>
        <ecNumber evidence="4">3.1.3.11</ecNumber>
    </recommendedName>
    <alternativeName>
        <fullName evidence="4">D-fructose-1,6-bisphosphate 1-phosphohydrolase class 3</fullName>
    </alternativeName>
</protein>
<keyword evidence="2 4" id="KW-0464">Manganese</keyword>
<evidence type="ECO:0000313" key="5">
    <source>
        <dbReference type="EMBL" id="OUQ10241.1"/>
    </source>
</evidence>
<comment type="caution">
    <text evidence="5">The sequence shown here is derived from an EMBL/GenBank/DDBJ whole genome shotgun (WGS) entry which is preliminary data.</text>
</comment>
<comment type="pathway">
    <text evidence="4">Carbohydrate biosynthesis; gluconeogenesis.</text>
</comment>
<organism evidence="5 6">
    <name type="scientific">Enterococcus cecorum</name>
    <dbReference type="NCBI Taxonomy" id="44008"/>
    <lineage>
        <taxon>Bacteria</taxon>
        <taxon>Bacillati</taxon>
        <taxon>Bacillota</taxon>
        <taxon>Bacilli</taxon>
        <taxon>Lactobacillales</taxon>
        <taxon>Enterococcaceae</taxon>
        <taxon>Enterococcus</taxon>
    </lineage>
</organism>
<dbReference type="Pfam" id="PF06874">
    <property type="entry name" value="FBPase_2"/>
    <property type="match status" value="1"/>
</dbReference>
<keyword evidence="3 4" id="KW-0119">Carbohydrate metabolism</keyword>
<dbReference type="Proteomes" id="UP000196074">
    <property type="component" value="Unassembled WGS sequence"/>
</dbReference>
<dbReference type="GO" id="GO:0042132">
    <property type="term" value="F:fructose 1,6-bisphosphate 1-phosphatase activity"/>
    <property type="evidence" value="ECO:0007669"/>
    <property type="project" value="UniProtKB-UniRule"/>
</dbReference>
<dbReference type="UniPathway" id="UPA00138"/>
<evidence type="ECO:0000256" key="3">
    <source>
        <dbReference type="ARBA" id="ARBA00023277"/>
    </source>
</evidence>
<accession>A0A1Y4QZF0</accession>
<reference evidence="6" key="1">
    <citation type="submission" date="2017-04" db="EMBL/GenBank/DDBJ databases">
        <title>Function of individual gut microbiota members based on whole genome sequencing of pure cultures obtained from chicken caecum.</title>
        <authorList>
            <person name="Medvecky M."/>
            <person name="Cejkova D."/>
            <person name="Polansky O."/>
            <person name="Karasova D."/>
            <person name="Kubasova T."/>
            <person name="Cizek A."/>
            <person name="Rychlik I."/>
        </authorList>
    </citation>
    <scope>NUCLEOTIDE SEQUENCE [LARGE SCALE GENOMIC DNA]</scope>
    <source>
        <strain evidence="6">An144</strain>
    </source>
</reference>
<evidence type="ECO:0000256" key="4">
    <source>
        <dbReference type="HAMAP-Rule" id="MF_01854"/>
    </source>
</evidence>
<dbReference type="InterPro" id="IPR009164">
    <property type="entry name" value="FBPtase_class3"/>
</dbReference>
<dbReference type="InterPro" id="IPR029052">
    <property type="entry name" value="Metallo-depent_PP-like"/>
</dbReference>
<dbReference type="SUPFAM" id="SSF56300">
    <property type="entry name" value="Metallo-dependent phosphatases"/>
    <property type="match status" value="1"/>
</dbReference>
<evidence type="ECO:0000256" key="1">
    <source>
        <dbReference type="ARBA" id="ARBA00022801"/>
    </source>
</evidence>
<name>A0A1Y4QZF0_9ENTE</name>
<dbReference type="PIRSF" id="PIRSF000906">
    <property type="entry name" value="FBPtase_Bacill"/>
    <property type="match status" value="1"/>
</dbReference>
<comment type="cofactor">
    <cofactor evidence="4">
        <name>Mn(2+)</name>
        <dbReference type="ChEBI" id="CHEBI:29035"/>
    </cofactor>
</comment>
<dbReference type="HAMAP" id="MF_01854">
    <property type="entry name" value="FBPase_class3"/>
    <property type="match status" value="1"/>
</dbReference>
<evidence type="ECO:0000256" key="2">
    <source>
        <dbReference type="ARBA" id="ARBA00023211"/>
    </source>
</evidence>
<gene>
    <name evidence="4" type="primary">fbp</name>
    <name evidence="5" type="ORF">B5E88_06735</name>
</gene>
<evidence type="ECO:0000313" key="6">
    <source>
        <dbReference type="Proteomes" id="UP000196074"/>
    </source>
</evidence>
<comment type="catalytic activity">
    <reaction evidence="4">
        <text>beta-D-fructose 1,6-bisphosphate + H2O = beta-D-fructose 6-phosphate + phosphate</text>
        <dbReference type="Rhea" id="RHEA:11064"/>
        <dbReference type="ChEBI" id="CHEBI:15377"/>
        <dbReference type="ChEBI" id="CHEBI:32966"/>
        <dbReference type="ChEBI" id="CHEBI:43474"/>
        <dbReference type="ChEBI" id="CHEBI:57634"/>
        <dbReference type="EC" id="3.1.3.11"/>
    </reaction>
</comment>
<sequence length="617" mass="71854">MKKQAILTELINLEAILNLPKGTELYLSDIHGEFAAFDYILRSCAGNLKLKITECFKEQLNDSEINQLTLLITYPEEAIQYPRHYPFYNKDYQERVIRQLITLLGFVSTKYTRSKVRKKFPEEYAYILEEFIYTDLQYSDQADYFKDMIHYLIELDEAIPFILKVAPVIQNLIIDHIHIVGDIFDRGKEADLVMERICELPSVDIQWGNHDLLWMGAYAGNAACLCHLLRIATRYQYLYDIEKAYGINLRPLFLFAEKTYYANPAFTPKGKLGKDQLILEQVHQALSIMQFKLEGQIAHRRPELHMDMYDVLSKINYENNTIDINGQTYKIENPCFQTVNPKQPLQLTKAEQEVLDSLMYSFQHSLKMKKHMEFLMKHGSMYLIYNQHLLYHGCIPLAQSGELLNFTVGNDSYQGAALLDFFEKHLKESFQNLDSHEDFATDLSWYTWCGPFSPLFGKHKMTTFERYFIKDKKTHLERKNAYYRYRDSEKICQLILEAFGLNPEFSRIINGHTPVKTTKGESPVRGNGHLFVIDGGLSKAYQKQTGIAGYSLLNNSYGFQIVTHQPFISTDYLFNQQTDMTAIKRVIDKVAKRTLIKDTTIGREIQVKKQKLQSQLQ</sequence>
<dbReference type="GO" id="GO:0006094">
    <property type="term" value="P:gluconeogenesis"/>
    <property type="evidence" value="ECO:0007669"/>
    <property type="project" value="UniProtKB-UniRule"/>
</dbReference>